<dbReference type="Gene3D" id="1.10.3680.10">
    <property type="entry name" value="TerB-like"/>
    <property type="match status" value="1"/>
</dbReference>
<protein>
    <submittedName>
        <fullName evidence="1">TerB family tellurite resistance protein</fullName>
    </submittedName>
</protein>
<reference evidence="1 2" key="1">
    <citation type="journal article" date="2023" name="Microbiol. Resour. Announc.">
        <title>Complete Genome Sequence of Imperialibacter roseus strain P4T.</title>
        <authorList>
            <person name="Tizabi D.R."/>
            <person name="Bachvaroff T."/>
            <person name="Hill R.T."/>
        </authorList>
    </citation>
    <scope>NUCLEOTIDE SEQUENCE [LARGE SCALE GENOMIC DNA]</scope>
    <source>
        <strain evidence="1 2">P4T</strain>
    </source>
</reference>
<accession>A0ABZ0IZZ7</accession>
<dbReference type="InterPro" id="IPR029024">
    <property type="entry name" value="TerB-like"/>
</dbReference>
<dbReference type="RefSeq" id="WP_317491882.1">
    <property type="nucleotide sequence ID" value="NZ_CP136051.1"/>
</dbReference>
<proteinExistence type="predicted"/>
<sequence>MNVRKHLSALIGLALVDHDFSDNEKHLILSIGKAHKISEREIEELILRPEKVDMDSLNDDQKFELLYDLVLLMKVDREVYYSEINYCQEIATRLGFDKAVIAELSSKIYSDPAITSDKAHLRQKVLAFKKV</sequence>
<organism evidence="1 2">
    <name type="scientific">Imperialibacter roseus</name>
    <dbReference type="NCBI Taxonomy" id="1324217"/>
    <lineage>
        <taxon>Bacteria</taxon>
        <taxon>Pseudomonadati</taxon>
        <taxon>Bacteroidota</taxon>
        <taxon>Cytophagia</taxon>
        <taxon>Cytophagales</taxon>
        <taxon>Flammeovirgaceae</taxon>
        <taxon>Imperialibacter</taxon>
    </lineage>
</organism>
<dbReference type="SUPFAM" id="SSF158682">
    <property type="entry name" value="TerB-like"/>
    <property type="match status" value="1"/>
</dbReference>
<gene>
    <name evidence="1" type="ORF">RT717_11495</name>
</gene>
<evidence type="ECO:0000313" key="2">
    <source>
        <dbReference type="Proteomes" id="UP001302349"/>
    </source>
</evidence>
<dbReference type="EMBL" id="CP136051">
    <property type="protein sequence ID" value="WOK09262.1"/>
    <property type="molecule type" value="Genomic_DNA"/>
</dbReference>
<name>A0ABZ0IZZ7_9BACT</name>
<keyword evidence="2" id="KW-1185">Reference proteome</keyword>
<dbReference type="Proteomes" id="UP001302349">
    <property type="component" value="Chromosome"/>
</dbReference>
<evidence type="ECO:0000313" key="1">
    <source>
        <dbReference type="EMBL" id="WOK09262.1"/>
    </source>
</evidence>